<dbReference type="EMBL" id="JABXXO010000014">
    <property type="protein sequence ID" value="KAF7760634.1"/>
    <property type="molecule type" value="Genomic_DNA"/>
</dbReference>
<name>A0A8H7C0R9_AGABI</name>
<dbReference type="Gene3D" id="1.20.1050.10">
    <property type="match status" value="1"/>
</dbReference>
<evidence type="ECO:0000256" key="4">
    <source>
        <dbReference type="ARBA" id="ARBA00047960"/>
    </source>
</evidence>
<dbReference type="GO" id="GO:0004364">
    <property type="term" value="F:glutathione transferase activity"/>
    <property type="evidence" value="ECO:0007669"/>
    <property type="project" value="UniProtKB-EC"/>
</dbReference>
<dbReference type="AlphaFoldDB" id="A0A8H7C0R9"/>
<sequence>MVIKLYSHPRSPSGKIVSMVLYEKGIPFEFIRVDFASRQQKTPEYLAMNPFGMVPCIDDNDFILYESRAIARYLEENYPGGPGLIPSDSKQRALFDQAAASEASNFDHYCSPLVFEAVVKKRLNLEPDPPLHKELSDNLNATLDVYDQILAKQKYIAGDSLTLADLYHIPVAILLSYADIDIARGRPNVKRWFDEISSRPSWQKAKEGLDT</sequence>
<dbReference type="GO" id="GO:0005737">
    <property type="term" value="C:cytoplasm"/>
    <property type="evidence" value="ECO:0007669"/>
    <property type="project" value="TreeGrafter"/>
</dbReference>
<keyword evidence="3" id="KW-0808">Transferase</keyword>
<reference evidence="8 9" key="1">
    <citation type="journal article" name="Sci. Rep.">
        <title>Telomere-to-telomere assembled and centromere annotated genomes of the two main subspecies of the button mushroom Agaricus bisporus reveal especially polymorphic chromosome ends.</title>
        <authorList>
            <person name="Sonnenberg A.S.M."/>
            <person name="Sedaghat-Telgerd N."/>
            <person name="Lavrijssen B."/>
            <person name="Ohm R.A."/>
            <person name="Hendrickx P.M."/>
            <person name="Scholtmeijer K."/>
            <person name="Baars J.J.P."/>
            <person name="van Peer A."/>
        </authorList>
    </citation>
    <scope>NUCLEOTIDE SEQUENCE [LARGE SCALE GENOMIC DNA]</scope>
    <source>
        <strain evidence="8 9">H119_p4</strain>
    </source>
</reference>
<evidence type="ECO:0000256" key="2">
    <source>
        <dbReference type="ARBA" id="ARBA00012452"/>
    </source>
</evidence>
<evidence type="ECO:0000313" key="8">
    <source>
        <dbReference type="EMBL" id="KAF7760634.1"/>
    </source>
</evidence>
<dbReference type="Pfam" id="PF02798">
    <property type="entry name" value="GST_N"/>
    <property type="match status" value="1"/>
</dbReference>
<dbReference type="SFLD" id="SFLDG00358">
    <property type="entry name" value="Main_(cytGST)"/>
    <property type="match status" value="1"/>
</dbReference>
<proteinExistence type="inferred from homology"/>
<dbReference type="SFLD" id="SFLDS00019">
    <property type="entry name" value="Glutathione_Transferase_(cytos"/>
    <property type="match status" value="1"/>
</dbReference>
<dbReference type="SUPFAM" id="SSF52833">
    <property type="entry name" value="Thioredoxin-like"/>
    <property type="match status" value="1"/>
</dbReference>
<dbReference type="InterPro" id="IPR010987">
    <property type="entry name" value="Glutathione-S-Trfase_C-like"/>
</dbReference>
<feature type="domain" description="GST N-terminal" evidence="6">
    <location>
        <begin position="1"/>
        <end position="82"/>
    </location>
</feature>
<organism evidence="8 9">
    <name type="scientific">Agaricus bisporus var. burnettii</name>
    <dbReference type="NCBI Taxonomy" id="192524"/>
    <lineage>
        <taxon>Eukaryota</taxon>
        <taxon>Fungi</taxon>
        <taxon>Dikarya</taxon>
        <taxon>Basidiomycota</taxon>
        <taxon>Agaricomycotina</taxon>
        <taxon>Agaricomycetes</taxon>
        <taxon>Agaricomycetidae</taxon>
        <taxon>Agaricales</taxon>
        <taxon>Agaricineae</taxon>
        <taxon>Agaricaceae</taxon>
        <taxon>Agaricus</taxon>
    </lineage>
</organism>
<dbReference type="GO" id="GO:0006749">
    <property type="term" value="P:glutathione metabolic process"/>
    <property type="evidence" value="ECO:0007669"/>
    <property type="project" value="TreeGrafter"/>
</dbReference>
<dbReference type="PANTHER" id="PTHR43900">
    <property type="entry name" value="GLUTATHIONE S-TRANSFERASE RHO"/>
    <property type="match status" value="1"/>
</dbReference>
<comment type="catalytic activity">
    <reaction evidence="4">
        <text>RX + glutathione = an S-substituted glutathione + a halide anion + H(+)</text>
        <dbReference type="Rhea" id="RHEA:16437"/>
        <dbReference type="ChEBI" id="CHEBI:15378"/>
        <dbReference type="ChEBI" id="CHEBI:16042"/>
        <dbReference type="ChEBI" id="CHEBI:17792"/>
        <dbReference type="ChEBI" id="CHEBI:57925"/>
        <dbReference type="ChEBI" id="CHEBI:90779"/>
        <dbReference type="EC" id="2.5.1.18"/>
    </reaction>
</comment>
<dbReference type="PANTHER" id="PTHR43900:SF3">
    <property type="entry name" value="GLUTATHIONE S-TRANSFERASE RHO"/>
    <property type="match status" value="1"/>
</dbReference>
<dbReference type="InterPro" id="IPR040079">
    <property type="entry name" value="Glutathione_S-Trfase"/>
</dbReference>
<dbReference type="FunFam" id="3.40.30.10:FF:000039">
    <property type="entry name" value="Glutathione S-transferase domain"/>
    <property type="match status" value="1"/>
</dbReference>
<evidence type="ECO:0000256" key="3">
    <source>
        <dbReference type="ARBA" id="ARBA00022679"/>
    </source>
</evidence>
<comment type="function">
    <text evidence="5">May be involved in the conjugation of reduced glutathione to a wide number of exogenous and endogenous hydrophobic electrophiles and have a detoxification role against certain herbicides.</text>
</comment>
<gene>
    <name evidence="8" type="ORF">Agabi119p4_10043</name>
</gene>
<evidence type="ECO:0000259" key="7">
    <source>
        <dbReference type="PROSITE" id="PS50405"/>
    </source>
</evidence>
<dbReference type="PROSITE" id="PS50404">
    <property type="entry name" value="GST_NTER"/>
    <property type="match status" value="1"/>
</dbReference>
<dbReference type="SFLD" id="SFLDG01154">
    <property type="entry name" value="Main.5:_Phi-like"/>
    <property type="match status" value="1"/>
</dbReference>
<dbReference type="Pfam" id="PF00043">
    <property type="entry name" value="GST_C"/>
    <property type="match status" value="1"/>
</dbReference>
<dbReference type="InterPro" id="IPR004046">
    <property type="entry name" value="GST_C"/>
</dbReference>
<evidence type="ECO:0000256" key="1">
    <source>
        <dbReference type="ARBA" id="ARBA00010128"/>
    </source>
</evidence>
<evidence type="ECO:0000313" key="9">
    <source>
        <dbReference type="Proteomes" id="UP000629468"/>
    </source>
</evidence>
<evidence type="ECO:0000259" key="6">
    <source>
        <dbReference type="PROSITE" id="PS50404"/>
    </source>
</evidence>
<dbReference type="Gene3D" id="3.40.30.10">
    <property type="entry name" value="Glutaredoxin"/>
    <property type="match status" value="1"/>
</dbReference>
<dbReference type="InterPro" id="IPR004045">
    <property type="entry name" value="Glutathione_S-Trfase_N"/>
</dbReference>
<dbReference type="SFLD" id="SFLDG01150">
    <property type="entry name" value="Main.1:_Beta-like"/>
    <property type="match status" value="1"/>
</dbReference>
<dbReference type="Proteomes" id="UP000629468">
    <property type="component" value="Unassembled WGS sequence"/>
</dbReference>
<dbReference type="GO" id="GO:0043295">
    <property type="term" value="F:glutathione binding"/>
    <property type="evidence" value="ECO:0007669"/>
    <property type="project" value="TreeGrafter"/>
</dbReference>
<dbReference type="SUPFAM" id="SSF47616">
    <property type="entry name" value="GST C-terminal domain-like"/>
    <property type="match status" value="1"/>
</dbReference>
<dbReference type="EC" id="2.5.1.18" evidence="2"/>
<comment type="caution">
    <text evidence="8">The sequence shown here is derived from an EMBL/GenBank/DDBJ whole genome shotgun (WGS) entry which is preliminary data.</text>
</comment>
<dbReference type="InterPro" id="IPR036249">
    <property type="entry name" value="Thioredoxin-like_sf"/>
</dbReference>
<dbReference type="InterPro" id="IPR036282">
    <property type="entry name" value="Glutathione-S-Trfase_C_sf"/>
</dbReference>
<dbReference type="GO" id="GO:0009636">
    <property type="term" value="P:response to toxic substance"/>
    <property type="evidence" value="ECO:0007669"/>
    <property type="project" value="UniProtKB-ARBA"/>
</dbReference>
<evidence type="ECO:0000256" key="5">
    <source>
        <dbReference type="ARBA" id="ARBA00053259"/>
    </source>
</evidence>
<comment type="similarity">
    <text evidence="1">Belongs to the GST superfamily. Phi family.</text>
</comment>
<protein>
    <recommendedName>
        <fullName evidence="2">glutathione transferase</fullName>
        <ecNumber evidence="2">2.5.1.18</ecNumber>
    </recommendedName>
</protein>
<dbReference type="FunFam" id="1.20.1050.10:FF:000004">
    <property type="entry name" value="Glutathione S-transferase F2"/>
    <property type="match status" value="1"/>
</dbReference>
<feature type="domain" description="GST C-terminal" evidence="7">
    <location>
        <begin position="88"/>
        <end position="211"/>
    </location>
</feature>
<dbReference type="PROSITE" id="PS50405">
    <property type="entry name" value="GST_CTER"/>
    <property type="match status" value="1"/>
</dbReference>
<accession>A0A8H7C0R9</accession>